<organism evidence="1 2">
    <name type="scientific">Araneus ventricosus</name>
    <name type="common">Orbweaver spider</name>
    <name type="synonym">Epeira ventricosa</name>
    <dbReference type="NCBI Taxonomy" id="182803"/>
    <lineage>
        <taxon>Eukaryota</taxon>
        <taxon>Metazoa</taxon>
        <taxon>Ecdysozoa</taxon>
        <taxon>Arthropoda</taxon>
        <taxon>Chelicerata</taxon>
        <taxon>Arachnida</taxon>
        <taxon>Araneae</taxon>
        <taxon>Araneomorphae</taxon>
        <taxon>Entelegynae</taxon>
        <taxon>Araneoidea</taxon>
        <taxon>Araneidae</taxon>
        <taxon>Araneus</taxon>
    </lineage>
</organism>
<reference evidence="1 2" key="1">
    <citation type="journal article" date="2019" name="Sci. Rep.">
        <title>Orb-weaving spider Araneus ventricosus genome elucidates the spidroin gene catalogue.</title>
        <authorList>
            <person name="Kono N."/>
            <person name="Nakamura H."/>
            <person name="Ohtoshi R."/>
            <person name="Moran D.A.P."/>
            <person name="Shinohara A."/>
            <person name="Yoshida Y."/>
            <person name="Fujiwara M."/>
            <person name="Mori M."/>
            <person name="Tomita M."/>
            <person name="Arakawa K."/>
        </authorList>
    </citation>
    <scope>NUCLEOTIDE SEQUENCE [LARGE SCALE GENOMIC DNA]</scope>
</reference>
<evidence type="ECO:0008006" key="3">
    <source>
        <dbReference type="Google" id="ProtNLM"/>
    </source>
</evidence>
<dbReference type="InterPro" id="IPR008042">
    <property type="entry name" value="Retrotrans_Pao"/>
</dbReference>
<gene>
    <name evidence="1" type="ORF">AVEN_54465_1</name>
</gene>
<keyword evidence="2" id="KW-1185">Reference proteome</keyword>
<dbReference type="EMBL" id="BGPR01005448">
    <property type="protein sequence ID" value="GBN10300.1"/>
    <property type="molecule type" value="Genomic_DNA"/>
</dbReference>
<dbReference type="OrthoDB" id="6434680at2759"/>
<dbReference type="PANTHER" id="PTHR47331">
    <property type="entry name" value="PHD-TYPE DOMAIN-CONTAINING PROTEIN"/>
    <property type="match status" value="1"/>
</dbReference>
<comment type="caution">
    <text evidence="1">The sequence shown here is derived from an EMBL/GenBank/DDBJ whole genome shotgun (WGS) entry which is preliminary data.</text>
</comment>
<name>A0A4Y2L7V5_ARAVE</name>
<proteinExistence type="predicted"/>
<protein>
    <recommendedName>
        <fullName evidence="3">Reverse transcriptase/retrotransposon-derived protein RNase H-like domain-containing protein</fullName>
    </recommendedName>
</protein>
<accession>A0A4Y2L7V5</accession>
<dbReference type="Proteomes" id="UP000499080">
    <property type="component" value="Unassembled WGS sequence"/>
</dbReference>
<evidence type="ECO:0000313" key="1">
    <source>
        <dbReference type="EMBL" id="GBN10300.1"/>
    </source>
</evidence>
<evidence type="ECO:0000313" key="2">
    <source>
        <dbReference type="Proteomes" id="UP000499080"/>
    </source>
</evidence>
<dbReference type="AlphaFoldDB" id="A0A4Y2L7V5"/>
<dbReference type="Pfam" id="PF05380">
    <property type="entry name" value="Peptidase_A17"/>
    <property type="match status" value="1"/>
</dbReference>
<sequence length="148" mass="17179">MLCPNLMLQKTWKLSLGWDEEITGSFREEFVQWFRELEALKEVRVPRLINITPDATMKFFIDTFCDASKDANEAVFYLAQEADDKNVHFLASRSRIAPLKSARLERLATLVGTRLTKSIVDALGWTTVKCFYWSDSTTFLTWITKEEN</sequence>